<organism evidence="1 2">
    <name type="scientific">Araneus ventricosus</name>
    <name type="common">Orbweaver spider</name>
    <name type="synonym">Epeira ventricosa</name>
    <dbReference type="NCBI Taxonomy" id="182803"/>
    <lineage>
        <taxon>Eukaryota</taxon>
        <taxon>Metazoa</taxon>
        <taxon>Ecdysozoa</taxon>
        <taxon>Arthropoda</taxon>
        <taxon>Chelicerata</taxon>
        <taxon>Arachnida</taxon>
        <taxon>Araneae</taxon>
        <taxon>Araneomorphae</taxon>
        <taxon>Entelegynae</taxon>
        <taxon>Araneoidea</taxon>
        <taxon>Araneidae</taxon>
        <taxon>Araneus</taxon>
    </lineage>
</organism>
<comment type="caution">
    <text evidence="1">The sequence shown here is derived from an EMBL/GenBank/DDBJ whole genome shotgun (WGS) entry which is preliminary data.</text>
</comment>
<evidence type="ECO:0000313" key="2">
    <source>
        <dbReference type="Proteomes" id="UP000499080"/>
    </source>
</evidence>
<dbReference type="Proteomes" id="UP000499080">
    <property type="component" value="Unassembled WGS sequence"/>
</dbReference>
<gene>
    <name evidence="1" type="ORF">AVEN_258908_1</name>
</gene>
<accession>A0A4Y2T762</accession>
<evidence type="ECO:0000313" key="1">
    <source>
        <dbReference type="EMBL" id="GBN95780.1"/>
    </source>
</evidence>
<reference evidence="1 2" key="1">
    <citation type="journal article" date="2019" name="Sci. Rep.">
        <title>Orb-weaving spider Araneus ventricosus genome elucidates the spidroin gene catalogue.</title>
        <authorList>
            <person name="Kono N."/>
            <person name="Nakamura H."/>
            <person name="Ohtoshi R."/>
            <person name="Moran D.A.P."/>
            <person name="Shinohara A."/>
            <person name="Yoshida Y."/>
            <person name="Fujiwara M."/>
            <person name="Mori M."/>
            <person name="Tomita M."/>
            <person name="Arakawa K."/>
        </authorList>
    </citation>
    <scope>NUCLEOTIDE SEQUENCE [LARGE SCALE GENOMIC DNA]</scope>
</reference>
<dbReference type="AlphaFoldDB" id="A0A4Y2T762"/>
<proteinExistence type="predicted"/>
<keyword evidence="2" id="KW-1185">Reference proteome</keyword>
<sequence>MGVPVSFFFSFSDLAQVEKDRPSNHSDTLTWAEINASLCVPSVKKPTSAPPHAPLVIYIYVQVPRRPVCLGSSLPNFHLLIQSCQVAYPGDCQNDLRCLHAAEARLIPLNRIAICDPGYP</sequence>
<name>A0A4Y2T762_ARAVE</name>
<dbReference type="EMBL" id="BGPR01026228">
    <property type="protein sequence ID" value="GBN95780.1"/>
    <property type="molecule type" value="Genomic_DNA"/>
</dbReference>
<protein>
    <submittedName>
        <fullName evidence="1">Uncharacterized protein</fullName>
    </submittedName>
</protein>